<dbReference type="OrthoDB" id="9782128at2"/>
<gene>
    <name evidence="5" type="ORF">BAGA_17820</name>
</gene>
<keyword evidence="6" id="KW-1185">Reference proteome</keyword>
<dbReference type="Proteomes" id="UP000027778">
    <property type="component" value="Unassembled WGS sequence"/>
</dbReference>
<dbReference type="Gene3D" id="3.40.50.1240">
    <property type="entry name" value="Phosphoglycerate mutase-like"/>
    <property type="match status" value="1"/>
</dbReference>
<evidence type="ECO:0000256" key="3">
    <source>
        <dbReference type="PIRSR" id="PIRSR613078-1"/>
    </source>
</evidence>
<dbReference type="PANTHER" id="PTHR48100:SF1">
    <property type="entry name" value="HISTIDINE PHOSPHATASE FAMILY PROTEIN-RELATED"/>
    <property type="match status" value="1"/>
</dbReference>
<dbReference type="Pfam" id="PF00300">
    <property type="entry name" value="His_Phos_1"/>
    <property type="match status" value="1"/>
</dbReference>
<dbReference type="SUPFAM" id="SSF53254">
    <property type="entry name" value="Phosphoglycerate mutase-like"/>
    <property type="match status" value="1"/>
</dbReference>
<dbReference type="InterPro" id="IPR050275">
    <property type="entry name" value="PGM_Phosphatase"/>
</dbReference>
<evidence type="ECO:0000256" key="2">
    <source>
        <dbReference type="ARBA" id="ARBA00023235"/>
    </source>
</evidence>
<dbReference type="InterPro" id="IPR013078">
    <property type="entry name" value="His_Pase_superF_clade-1"/>
</dbReference>
<feature type="binding site" evidence="4">
    <location>
        <begin position="9"/>
        <end position="16"/>
    </location>
    <ligand>
        <name>substrate</name>
    </ligand>
</feature>
<evidence type="ECO:0000256" key="1">
    <source>
        <dbReference type="ARBA" id="ARBA00023152"/>
    </source>
</evidence>
<comment type="caution">
    <text evidence="5">The sequence shown here is derived from an EMBL/GenBank/DDBJ whole genome shotgun (WGS) entry which is preliminary data.</text>
</comment>
<evidence type="ECO:0000313" key="6">
    <source>
        <dbReference type="Proteomes" id="UP000027778"/>
    </source>
</evidence>
<dbReference type="PANTHER" id="PTHR48100">
    <property type="entry name" value="BROAD-SPECIFICITY PHOSPHATASE YOR283W-RELATED"/>
    <property type="match status" value="1"/>
</dbReference>
<dbReference type="PIRSF" id="PIRSF000709">
    <property type="entry name" value="6PFK_2-Ptase"/>
    <property type="match status" value="1"/>
</dbReference>
<dbReference type="EMBL" id="JOTM01000003">
    <property type="protein sequence ID" value="KEK24965.1"/>
    <property type="molecule type" value="Genomic_DNA"/>
</dbReference>
<keyword evidence="1" id="KW-0324">Glycolysis</keyword>
<dbReference type="AlphaFoldDB" id="A0A073KEJ7"/>
<dbReference type="InterPro" id="IPR029033">
    <property type="entry name" value="His_PPase_superfam"/>
</dbReference>
<dbReference type="GO" id="GO:0005737">
    <property type="term" value="C:cytoplasm"/>
    <property type="evidence" value="ECO:0007669"/>
    <property type="project" value="TreeGrafter"/>
</dbReference>
<organism evidence="5 6">
    <name type="scientific">Bacillus gaemokensis</name>
    <dbReference type="NCBI Taxonomy" id="574375"/>
    <lineage>
        <taxon>Bacteria</taxon>
        <taxon>Bacillati</taxon>
        <taxon>Bacillota</taxon>
        <taxon>Bacilli</taxon>
        <taxon>Bacillales</taxon>
        <taxon>Bacillaceae</taxon>
        <taxon>Bacillus</taxon>
        <taxon>Bacillus cereus group</taxon>
    </lineage>
</organism>
<dbReference type="eggNOG" id="COG0406">
    <property type="taxonomic scope" value="Bacteria"/>
</dbReference>
<dbReference type="GO" id="GO:0016791">
    <property type="term" value="F:phosphatase activity"/>
    <property type="evidence" value="ECO:0007669"/>
    <property type="project" value="TreeGrafter"/>
</dbReference>
<evidence type="ECO:0000313" key="5">
    <source>
        <dbReference type="EMBL" id="KEK24965.1"/>
    </source>
</evidence>
<name>A0A073KEJ7_9BACI</name>
<proteinExistence type="predicted"/>
<sequence>MKTALYVTRHGETEWNVAKRMQGRKNSNLTEKGMLQAKQLGDRIKDIPLHAIYSSPSNRTIHTAELIKGDRDIPVIADEHFYEINMGIWEGQTLADLERQYPEEVNLFWNEPHRFCSASGENFYDVHSRVIEGVNLLLEKHQGESILIVSHAAAAKLLVGHFAGLSVEKVWDDPFMHSASLSVIEFEDKKADVKQFADISHFQQV</sequence>
<dbReference type="RefSeq" id="WP_033673617.1">
    <property type="nucleotide sequence ID" value="NZ_JOTM01000003.1"/>
</dbReference>
<keyword evidence="2" id="KW-0413">Isomerase</keyword>
<feature type="binding site" evidence="4">
    <location>
        <position position="59"/>
    </location>
    <ligand>
        <name>substrate</name>
    </ligand>
</feature>
<reference evidence="5 6" key="1">
    <citation type="submission" date="2014-06" db="EMBL/GenBank/DDBJ databases">
        <title>Draft genome sequence of Bacillus gaemokensis JCM 15801 (MCCC 1A00707).</title>
        <authorList>
            <person name="Lai Q."/>
            <person name="Liu Y."/>
            <person name="Shao Z."/>
        </authorList>
    </citation>
    <scope>NUCLEOTIDE SEQUENCE [LARGE SCALE GENOMIC DNA]</scope>
    <source>
        <strain evidence="5 6">JCM 15801</strain>
    </source>
</reference>
<dbReference type="NCBIfam" id="NF009994">
    <property type="entry name" value="PRK13463.1"/>
    <property type="match status" value="1"/>
</dbReference>
<dbReference type="STRING" id="574375.AZF08_11155"/>
<dbReference type="PROSITE" id="PS00175">
    <property type="entry name" value="PG_MUTASE"/>
    <property type="match status" value="1"/>
</dbReference>
<dbReference type="SMART" id="SM00855">
    <property type="entry name" value="PGAM"/>
    <property type="match status" value="1"/>
</dbReference>
<feature type="active site" description="Proton donor/acceptor" evidence="3">
    <location>
        <position position="83"/>
    </location>
</feature>
<dbReference type="InterPro" id="IPR001345">
    <property type="entry name" value="PG/BPGM_mutase_AS"/>
</dbReference>
<evidence type="ECO:0000256" key="4">
    <source>
        <dbReference type="PIRSR" id="PIRSR613078-2"/>
    </source>
</evidence>
<protein>
    <submittedName>
        <fullName evidence="5">Phosphatase</fullName>
    </submittedName>
</protein>
<accession>A0A073KEJ7</accession>
<feature type="active site" description="Tele-phosphohistidine intermediate" evidence="3">
    <location>
        <position position="10"/>
    </location>
</feature>
<dbReference type="CDD" id="cd07067">
    <property type="entry name" value="HP_PGM_like"/>
    <property type="match status" value="1"/>
</dbReference>